<dbReference type="GO" id="GO:0003743">
    <property type="term" value="F:translation initiation factor activity"/>
    <property type="evidence" value="ECO:0007669"/>
    <property type="project" value="UniProtKB-UniRule"/>
</dbReference>
<protein>
    <recommendedName>
        <fullName evidence="4 5">Translation initiation factor IF-1</fullName>
    </recommendedName>
</protein>
<dbReference type="GO" id="GO:0005829">
    <property type="term" value="C:cytosol"/>
    <property type="evidence" value="ECO:0007669"/>
    <property type="project" value="TreeGrafter"/>
</dbReference>
<keyword evidence="3 4" id="KW-0648">Protein biosynthesis</keyword>
<keyword evidence="2 4" id="KW-0396">Initiation factor</keyword>
<organism evidence="7 8">
    <name type="scientific">Candidatus Woesebacteria bacterium RBG_13_34_9</name>
    <dbReference type="NCBI Taxonomy" id="1802477"/>
    <lineage>
        <taxon>Bacteria</taxon>
        <taxon>Candidatus Woeseibacteriota</taxon>
    </lineage>
</organism>
<dbReference type="EMBL" id="MGFP01000023">
    <property type="protein sequence ID" value="OGM09497.1"/>
    <property type="molecule type" value="Genomic_DNA"/>
</dbReference>
<keyword evidence="4" id="KW-0963">Cytoplasm</keyword>
<reference evidence="7 8" key="1">
    <citation type="journal article" date="2016" name="Nat. Commun.">
        <title>Thousands of microbial genomes shed light on interconnected biogeochemical processes in an aquifer system.</title>
        <authorList>
            <person name="Anantharaman K."/>
            <person name="Brown C.T."/>
            <person name="Hug L.A."/>
            <person name="Sharon I."/>
            <person name="Castelle C.J."/>
            <person name="Probst A.J."/>
            <person name="Thomas B.C."/>
            <person name="Singh A."/>
            <person name="Wilkins M.J."/>
            <person name="Karaoz U."/>
            <person name="Brodie E.L."/>
            <person name="Williams K.H."/>
            <person name="Hubbard S.S."/>
            <person name="Banfield J.F."/>
        </authorList>
    </citation>
    <scope>NUCLEOTIDE SEQUENCE [LARGE SCALE GENOMIC DNA]</scope>
</reference>
<evidence type="ECO:0000256" key="5">
    <source>
        <dbReference type="NCBIfam" id="TIGR00008"/>
    </source>
</evidence>
<keyword evidence="4" id="KW-0699">rRNA-binding</keyword>
<dbReference type="PANTHER" id="PTHR33370">
    <property type="entry name" value="TRANSLATION INITIATION FACTOR IF-1, CHLOROPLASTIC"/>
    <property type="match status" value="1"/>
</dbReference>
<evidence type="ECO:0000313" key="7">
    <source>
        <dbReference type="EMBL" id="OGM09497.1"/>
    </source>
</evidence>
<gene>
    <name evidence="4" type="primary">infA</name>
    <name evidence="7" type="ORF">A2159_00770</name>
</gene>
<evidence type="ECO:0000256" key="4">
    <source>
        <dbReference type="HAMAP-Rule" id="MF_00075"/>
    </source>
</evidence>
<comment type="subcellular location">
    <subcellularLocation>
        <location evidence="4">Cytoplasm</location>
    </subcellularLocation>
</comment>
<proteinExistence type="inferred from homology"/>
<comment type="function">
    <text evidence="4">One of the essential components for the initiation of protein synthesis. Stabilizes the binding of IF-2 and IF-3 on the 30S subunit to which N-formylmethionyl-tRNA(fMet) subsequently binds. Helps modulate mRNA selection, yielding the 30S pre-initiation complex (PIC). Upon addition of the 50S ribosomal subunit IF-1, IF-2 and IF-3 are released leaving the mature 70S translation initiation complex.</text>
</comment>
<dbReference type="AlphaFoldDB" id="A0A1F7X3C2"/>
<sequence>MNKMDKEITKLEGTVTETLPNTMFKVVLDSGKQILVTLKGTMRRRYIRIFPGDRVVVEMTKYDSERGRIVEKYRK</sequence>
<dbReference type="GO" id="GO:0019843">
    <property type="term" value="F:rRNA binding"/>
    <property type="evidence" value="ECO:0007669"/>
    <property type="project" value="UniProtKB-UniRule"/>
</dbReference>
<keyword evidence="4" id="KW-0694">RNA-binding</keyword>
<dbReference type="FunFam" id="2.40.50.140:FF:000002">
    <property type="entry name" value="Translation initiation factor IF-1"/>
    <property type="match status" value="1"/>
</dbReference>
<dbReference type="GO" id="GO:0043022">
    <property type="term" value="F:ribosome binding"/>
    <property type="evidence" value="ECO:0007669"/>
    <property type="project" value="UniProtKB-UniRule"/>
</dbReference>
<dbReference type="Proteomes" id="UP000179219">
    <property type="component" value="Unassembled WGS sequence"/>
</dbReference>
<accession>A0A1F7X3C2</accession>
<evidence type="ECO:0000256" key="3">
    <source>
        <dbReference type="ARBA" id="ARBA00022917"/>
    </source>
</evidence>
<dbReference type="PROSITE" id="PS50832">
    <property type="entry name" value="S1_IF1_TYPE"/>
    <property type="match status" value="1"/>
</dbReference>
<name>A0A1F7X3C2_9BACT</name>
<comment type="caution">
    <text evidence="7">The sequence shown here is derived from an EMBL/GenBank/DDBJ whole genome shotgun (WGS) entry which is preliminary data.</text>
</comment>
<dbReference type="NCBIfam" id="TIGR00008">
    <property type="entry name" value="infA"/>
    <property type="match status" value="1"/>
</dbReference>
<feature type="domain" description="S1-like" evidence="6">
    <location>
        <begin position="1"/>
        <end position="74"/>
    </location>
</feature>
<dbReference type="Gene3D" id="2.40.50.140">
    <property type="entry name" value="Nucleic acid-binding proteins"/>
    <property type="match status" value="1"/>
</dbReference>
<dbReference type="InterPro" id="IPR004368">
    <property type="entry name" value="TIF_IF1"/>
</dbReference>
<dbReference type="SUPFAM" id="SSF50249">
    <property type="entry name" value="Nucleic acid-binding proteins"/>
    <property type="match status" value="1"/>
</dbReference>
<dbReference type="InterPro" id="IPR006196">
    <property type="entry name" value="RNA-binding_domain_S1_IF1"/>
</dbReference>
<dbReference type="PANTHER" id="PTHR33370:SF1">
    <property type="entry name" value="TRANSLATION INITIATION FACTOR IF-1, CHLOROPLASTIC"/>
    <property type="match status" value="1"/>
</dbReference>
<comment type="subunit">
    <text evidence="4">Component of the 30S ribosomal translation pre-initiation complex which assembles on the 30S ribosome in the order IF-2 and IF-3, IF-1 and N-formylmethionyl-tRNA(fMet); mRNA recruitment can occur at any time during PIC assembly.</text>
</comment>
<evidence type="ECO:0000313" key="8">
    <source>
        <dbReference type="Proteomes" id="UP000179219"/>
    </source>
</evidence>
<evidence type="ECO:0000259" key="6">
    <source>
        <dbReference type="PROSITE" id="PS50832"/>
    </source>
</evidence>
<evidence type="ECO:0000256" key="1">
    <source>
        <dbReference type="ARBA" id="ARBA00010939"/>
    </source>
</evidence>
<dbReference type="InterPro" id="IPR012340">
    <property type="entry name" value="NA-bd_OB-fold"/>
</dbReference>
<evidence type="ECO:0000256" key="2">
    <source>
        <dbReference type="ARBA" id="ARBA00022540"/>
    </source>
</evidence>
<dbReference type="Pfam" id="PF01176">
    <property type="entry name" value="eIF-1a"/>
    <property type="match status" value="1"/>
</dbReference>
<dbReference type="HAMAP" id="MF_00075">
    <property type="entry name" value="IF_1"/>
    <property type="match status" value="1"/>
</dbReference>
<comment type="similarity">
    <text evidence="1 4">Belongs to the IF-1 family.</text>
</comment>